<evidence type="ECO:0000256" key="13">
    <source>
        <dbReference type="SAM" id="MobiDB-lite"/>
    </source>
</evidence>
<keyword evidence="7 12" id="KW-0378">Hydrolase</keyword>
<dbReference type="InterPro" id="IPR026891">
    <property type="entry name" value="Fn3-like"/>
</dbReference>
<comment type="subcellular location">
    <subcellularLocation>
        <location evidence="2">Secreted</location>
    </subcellularLocation>
</comment>
<dbReference type="SUPFAM" id="SSF52279">
    <property type="entry name" value="Beta-D-glucan exohydrolase, C-terminal domain"/>
    <property type="match status" value="1"/>
</dbReference>
<dbReference type="Pfam" id="PF00933">
    <property type="entry name" value="Glyco_hydro_3"/>
    <property type="match status" value="1"/>
</dbReference>
<evidence type="ECO:0000256" key="2">
    <source>
        <dbReference type="ARBA" id="ARBA00004613"/>
    </source>
</evidence>
<gene>
    <name evidence="15" type="ORF">O0I10_009123</name>
</gene>
<proteinExistence type="inferred from homology"/>
<dbReference type="Gene3D" id="3.40.50.1700">
    <property type="entry name" value="Glycoside hydrolase family 3 C-terminal domain"/>
    <property type="match status" value="1"/>
</dbReference>
<dbReference type="EMBL" id="JARTCD010000051">
    <property type="protein sequence ID" value="KAJ8655255.1"/>
    <property type="molecule type" value="Genomic_DNA"/>
</dbReference>
<evidence type="ECO:0000256" key="10">
    <source>
        <dbReference type="ARBA" id="ARBA00023326"/>
    </source>
</evidence>
<comment type="similarity">
    <text evidence="4 12">Belongs to the glycosyl hydrolase 3 family.</text>
</comment>
<comment type="catalytic activity">
    <reaction evidence="1 12">
        <text>Hydrolysis of terminal, non-reducing beta-D-glucosyl residues with release of beta-D-glucose.</text>
        <dbReference type="EC" id="3.2.1.21"/>
    </reaction>
</comment>
<evidence type="ECO:0000256" key="1">
    <source>
        <dbReference type="ARBA" id="ARBA00000448"/>
    </source>
</evidence>
<dbReference type="FunFam" id="3.20.20.300:FF:000002">
    <property type="entry name" value="Probable beta-glucosidase"/>
    <property type="match status" value="1"/>
</dbReference>
<comment type="pathway">
    <text evidence="3 12">Glycan metabolism; cellulose degradation.</text>
</comment>
<keyword evidence="16" id="KW-1185">Reference proteome</keyword>
<sequence>MSLEERVNITTGTGNEQGPCEGNTAAAGNLFPALCLNDGPTGLRRAYNTSQFVAGINAAASWDRELTRQRGAEMGREFRAKGVNVILGPGMNMMRTPRAGRNWEFAGEDPYLTGEIAYETVVGLQSSGMITTSKHLIGNEQDTNRYNSSTNMDDKTLHELYLHPFVRALDAETTGIMCSYNMVNGTYACEDDYILNSVLKGELGFKGFVVSDWWATHSTAFAVNSGLDMTMPGDANSQSITGGGLWFGKNLTDAVKNGDVDEDRVTDMATRIVAAWYKVGQDKGFPELNFNYFDSNVGADLDVQGDSKDNIRKQGAASVVLLRNDDDILPLGQDDKVKKIAVIGSDAGADPEGLNQCQDGACSRGTLTQGWGSGSAYLPYLVTPLDGIKDRAGDSVDVVSYLDDWNVDEAAKVASDADIAMVFAKSDSGEMYIVVDDNPGDRNNISLWYNGDELIKAVADANKNTVVVIHSVGPILMPWIDHPNIKAIVWPGLPGQETGNSLADVLFGEVNPSGKLPYTIAKKFDDYLGDIVMELDIEYTEGVNVGYRHFDKYDIEPLYEFGYGLSYTTFDYSGLKVKVSGKGKDAKVTASLKVENTGDVDGADVVQAYLGFPEDAEQPPKMLRGFEKVNIKHGKKQDVKFEFSERDLRVWDTAKQEWVVPSGTFTLYIGASSRDIRLEDTFTL</sequence>
<dbReference type="RefSeq" id="XP_058340168.1">
    <property type="nucleotide sequence ID" value="XM_058489120.1"/>
</dbReference>
<evidence type="ECO:0000256" key="12">
    <source>
        <dbReference type="RuleBase" id="RU361161"/>
    </source>
</evidence>
<dbReference type="GO" id="GO:0005576">
    <property type="term" value="C:extracellular region"/>
    <property type="evidence" value="ECO:0007669"/>
    <property type="project" value="UniProtKB-SubCell"/>
</dbReference>
<dbReference type="InterPro" id="IPR050288">
    <property type="entry name" value="Cellulose_deg_GH3"/>
</dbReference>
<dbReference type="InterPro" id="IPR036962">
    <property type="entry name" value="Glyco_hydro_3_N_sf"/>
</dbReference>
<dbReference type="FunFam" id="3.40.50.1700:FF:000003">
    <property type="entry name" value="Probable beta-glucosidase"/>
    <property type="match status" value="1"/>
</dbReference>
<name>A0AAD7UXT5_9FUNG</name>
<dbReference type="Pfam" id="PF14310">
    <property type="entry name" value="Fn3-like"/>
    <property type="match status" value="1"/>
</dbReference>
<dbReference type="InterPro" id="IPR019800">
    <property type="entry name" value="Glyco_hydro_3_AS"/>
</dbReference>
<organism evidence="15 16">
    <name type="scientific">Lichtheimia ornata</name>
    <dbReference type="NCBI Taxonomy" id="688661"/>
    <lineage>
        <taxon>Eukaryota</taxon>
        <taxon>Fungi</taxon>
        <taxon>Fungi incertae sedis</taxon>
        <taxon>Mucoromycota</taxon>
        <taxon>Mucoromycotina</taxon>
        <taxon>Mucoromycetes</taxon>
        <taxon>Mucorales</taxon>
        <taxon>Lichtheimiaceae</taxon>
        <taxon>Lichtheimia</taxon>
    </lineage>
</organism>
<evidence type="ECO:0000256" key="8">
    <source>
        <dbReference type="ARBA" id="ARBA00023277"/>
    </source>
</evidence>
<dbReference type="Gene3D" id="3.20.20.300">
    <property type="entry name" value="Glycoside hydrolase, family 3, N-terminal domain"/>
    <property type="match status" value="1"/>
</dbReference>
<evidence type="ECO:0000256" key="3">
    <source>
        <dbReference type="ARBA" id="ARBA00004987"/>
    </source>
</evidence>
<keyword evidence="9 12" id="KW-0326">Glycosidase</keyword>
<dbReference type="InterPro" id="IPR001764">
    <property type="entry name" value="Glyco_hydro_3_N"/>
</dbReference>
<protein>
    <recommendedName>
        <fullName evidence="12">beta-glucosidase</fullName>
        <ecNumber evidence="12">3.2.1.21</ecNumber>
    </recommendedName>
</protein>
<comment type="caution">
    <text evidence="15">The sequence shown here is derived from an EMBL/GenBank/DDBJ whole genome shotgun (WGS) entry which is preliminary data.</text>
</comment>
<dbReference type="GO" id="GO:0008422">
    <property type="term" value="F:beta-glucosidase activity"/>
    <property type="evidence" value="ECO:0007669"/>
    <property type="project" value="UniProtKB-EC"/>
</dbReference>
<dbReference type="GO" id="GO:0009251">
    <property type="term" value="P:glucan catabolic process"/>
    <property type="evidence" value="ECO:0007669"/>
    <property type="project" value="TreeGrafter"/>
</dbReference>
<dbReference type="InterPro" id="IPR036881">
    <property type="entry name" value="Glyco_hydro_3_C_sf"/>
</dbReference>
<accession>A0AAD7UXT5</accession>
<dbReference type="SMART" id="SM01217">
    <property type="entry name" value="Fn3_like"/>
    <property type="match status" value="1"/>
</dbReference>
<dbReference type="PANTHER" id="PTHR42715">
    <property type="entry name" value="BETA-GLUCOSIDASE"/>
    <property type="match status" value="1"/>
</dbReference>
<evidence type="ECO:0000256" key="4">
    <source>
        <dbReference type="ARBA" id="ARBA00005336"/>
    </source>
</evidence>
<feature type="region of interest" description="Disordered" evidence="13">
    <location>
        <begin position="1"/>
        <end position="20"/>
    </location>
</feature>
<comment type="function">
    <text evidence="11">Beta-glucosidases are one of a number of cellulolytic enzymes involved in the degradation of cellulosic biomass. Catalyzes the last step releasing glucose from the inhibitory cellobiose.</text>
</comment>
<keyword evidence="5" id="KW-0964">Secreted</keyword>
<keyword evidence="8 12" id="KW-0119">Carbohydrate metabolism</keyword>
<evidence type="ECO:0000259" key="14">
    <source>
        <dbReference type="SMART" id="SM01217"/>
    </source>
</evidence>
<dbReference type="InterPro" id="IPR002772">
    <property type="entry name" value="Glyco_hydro_3_C"/>
</dbReference>
<dbReference type="AlphaFoldDB" id="A0AAD7UXT5"/>
<evidence type="ECO:0000256" key="7">
    <source>
        <dbReference type="ARBA" id="ARBA00022801"/>
    </source>
</evidence>
<dbReference type="EC" id="3.2.1.21" evidence="12"/>
<reference evidence="15 16" key="1">
    <citation type="submission" date="2023-03" db="EMBL/GenBank/DDBJ databases">
        <title>Genome sequence of Lichtheimia ornata CBS 291.66.</title>
        <authorList>
            <person name="Mohabir J.T."/>
            <person name="Shea T.P."/>
            <person name="Kurbessoian T."/>
            <person name="Berby B."/>
            <person name="Fontaine J."/>
            <person name="Livny J."/>
            <person name="Gnirke A."/>
            <person name="Stajich J.E."/>
            <person name="Cuomo C.A."/>
        </authorList>
    </citation>
    <scope>NUCLEOTIDE SEQUENCE [LARGE SCALE GENOMIC DNA]</scope>
    <source>
        <strain evidence="15">CBS 291.66</strain>
    </source>
</reference>
<evidence type="ECO:0000313" key="16">
    <source>
        <dbReference type="Proteomes" id="UP001234581"/>
    </source>
</evidence>
<dbReference type="PANTHER" id="PTHR42715:SF12">
    <property type="entry name" value="BETA-GLUCOSIDASE G-RELATED"/>
    <property type="match status" value="1"/>
</dbReference>
<dbReference type="InterPro" id="IPR013783">
    <property type="entry name" value="Ig-like_fold"/>
</dbReference>
<keyword evidence="10 12" id="KW-0624">Polysaccharide degradation</keyword>
<dbReference type="PROSITE" id="PS00775">
    <property type="entry name" value="GLYCOSYL_HYDROL_F3"/>
    <property type="match status" value="1"/>
</dbReference>
<dbReference type="PRINTS" id="PR00133">
    <property type="entry name" value="GLHYDRLASE3"/>
</dbReference>
<evidence type="ECO:0000256" key="11">
    <source>
        <dbReference type="ARBA" id="ARBA00024983"/>
    </source>
</evidence>
<dbReference type="Gene3D" id="2.60.40.10">
    <property type="entry name" value="Immunoglobulins"/>
    <property type="match status" value="1"/>
</dbReference>
<keyword evidence="6" id="KW-0732">Signal</keyword>
<dbReference type="Proteomes" id="UP001234581">
    <property type="component" value="Unassembled WGS sequence"/>
</dbReference>
<evidence type="ECO:0000313" key="15">
    <source>
        <dbReference type="EMBL" id="KAJ8655255.1"/>
    </source>
</evidence>
<evidence type="ECO:0000256" key="6">
    <source>
        <dbReference type="ARBA" id="ARBA00022729"/>
    </source>
</evidence>
<evidence type="ECO:0000256" key="9">
    <source>
        <dbReference type="ARBA" id="ARBA00023295"/>
    </source>
</evidence>
<dbReference type="FunFam" id="2.60.40.10:FF:000495">
    <property type="entry name" value="Periplasmic beta-glucosidase"/>
    <property type="match status" value="1"/>
</dbReference>
<dbReference type="GeneID" id="83216530"/>
<feature type="domain" description="Fibronectin type III-like" evidence="14">
    <location>
        <begin position="604"/>
        <end position="673"/>
    </location>
</feature>
<dbReference type="SUPFAM" id="SSF51445">
    <property type="entry name" value="(Trans)glycosidases"/>
    <property type="match status" value="1"/>
</dbReference>
<evidence type="ECO:0000256" key="5">
    <source>
        <dbReference type="ARBA" id="ARBA00022525"/>
    </source>
</evidence>
<dbReference type="Pfam" id="PF01915">
    <property type="entry name" value="Glyco_hydro_3_C"/>
    <property type="match status" value="1"/>
</dbReference>
<dbReference type="InterPro" id="IPR017853">
    <property type="entry name" value="GH"/>
</dbReference>